<sequence length="301" mass="32335">MRVVHRLDHLDADAARDLHRRVGAVVGDHDDPLGRAGLADEGRDGLGERRLLVVRRDQDRDGHGAGEDAGGPRHHELGCQRVGPGVDGATGAVGDPELDERDADGEQRRQGHGRDGDPRRGGFGRVQDSPDAEDEAFVGGVLDRRADGARGGQQQCAGDRREPEDHQADQPFERSRAGRLLPGTCGLARPAVLNAAWCRDTDARLAPVRAGGRMRRSGSVTARCGITGEIDPSALFAFVHCATPPSTPQPGDSGTVVIDTIGRRDERLRWRGACVRSIPRRRCPGSPPSPTRSARTRGERT</sequence>
<evidence type="ECO:0000256" key="1">
    <source>
        <dbReference type="SAM" id="MobiDB-lite"/>
    </source>
</evidence>
<dbReference type="AlphaFoldDB" id="A0A1J5Q100"/>
<reference evidence="2" key="1">
    <citation type="submission" date="2016-10" db="EMBL/GenBank/DDBJ databases">
        <title>Sequence of Gallionella enrichment culture.</title>
        <authorList>
            <person name="Poehlein A."/>
            <person name="Muehling M."/>
            <person name="Daniel R."/>
        </authorList>
    </citation>
    <scope>NUCLEOTIDE SEQUENCE</scope>
</reference>
<comment type="caution">
    <text evidence="2">The sequence shown here is derived from an EMBL/GenBank/DDBJ whole genome shotgun (WGS) entry which is preliminary data.</text>
</comment>
<feature type="compositionally biased region" description="Basic and acidic residues" evidence="1">
    <location>
        <begin position="104"/>
        <end position="120"/>
    </location>
</feature>
<name>A0A1J5Q100_9ZZZZ</name>
<feature type="region of interest" description="Disordered" evidence="1">
    <location>
        <begin position="279"/>
        <end position="301"/>
    </location>
</feature>
<accession>A0A1J5Q100</accession>
<feature type="compositionally biased region" description="Basic and acidic residues" evidence="1">
    <location>
        <begin position="55"/>
        <end position="78"/>
    </location>
</feature>
<proteinExistence type="predicted"/>
<gene>
    <name evidence="2" type="ORF">GALL_448200</name>
</gene>
<feature type="region of interest" description="Disordered" evidence="1">
    <location>
        <begin position="55"/>
        <end position="178"/>
    </location>
</feature>
<organism evidence="2">
    <name type="scientific">mine drainage metagenome</name>
    <dbReference type="NCBI Taxonomy" id="410659"/>
    <lineage>
        <taxon>unclassified sequences</taxon>
        <taxon>metagenomes</taxon>
        <taxon>ecological metagenomes</taxon>
    </lineage>
</organism>
<protein>
    <submittedName>
        <fullName evidence="2">Uncharacterized protein</fullName>
    </submittedName>
</protein>
<feature type="compositionally biased region" description="Basic and acidic residues" evidence="1">
    <location>
        <begin position="158"/>
        <end position="176"/>
    </location>
</feature>
<dbReference type="EMBL" id="MLJW01002831">
    <property type="protein sequence ID" value="OIQ73540.1"/>
    <property type="molecule type" value="Genomic_DNA"/>
</dbReference>
<evidence type="ECO:0000313" key="2">
    <source>
        <dbReference type="EMBL" id="OIQ73540.1"/>
    </source>
</evidence>